<keyword evidence="1" id="KW-0732">Signal</keyword>
<sequence>MVRTKRLFGVAAAALAAATLAGCTPAPPPPEQLVGETLEQTENALQGPFIILDISQNVIGKSPSYDDGKDPAGWSVLVACKSASGSGYVVAVIPRSAATKTIVTSARAGDYGSFVDGCSKG</sequence>
<gene>
    <name evidence="2" type="ORF">GCM10023171_22520</name>
</gene>
<feature type="signal peptide" evidence="1">
    <location>
        <begin position="1"/>
        <end position="21"/>
    </location>
</feature>
<dbReference type="PROSITE" id="PS51257">
    <property type="entry name" value="PROKAR_LIPOPROTEIN"/>
    <property type="match status" value="1"/>
</dbReference>
<dbReference type="Proteomes" id="UP001500731">
    <property type="component" value="Unassembled WGS sequence"/>
</dbReference>
<keyword evidence="3" id="KW-1185">Reference proteome</keyword>
<comment type="caution">
    <text evidence="2">The sequence shown here is derived from an EMBL/GenBank/DDBJ whole genome shotgun (WGS) entry which is preliminary data.</text>
</comment>
<feature type="chain" id="PRO_5047005525" evidence="1">
    <location>
        <begin position="22"/>
        <end position="121"/>
    </location>
</feature>
<reference evidence="3" key="1">
    <citation type="journal article" date="2019" name="Int. J. Syst. Evol. Microbiol.">
        <title>The Global Catalogue of Microorganisms (GCM) 10K type strain sequencing project: providing services to taxonomists for standard genome sequencing and annotation.</title>
        <authorList>
            <consortium name="The Broad Institute Genomics Platform"/>
            <consortium name="The Broad Institute Genome Sequencing Center for Infectious Disease"/>
            <person name="Wu L."/>
            <person name="Ma J."/>
        </authorList>
    </citation>
    <scope>NUCLEOTIDE SEQUENCE [LARGE SCALE GENOMIC DNA]</scope>
    <source>
        <strain evidence="3">JCM 17839</strain>
    </source>
</reference>
<name>A0ABP8PI79_9MICO</name>
<protein>
    <submittedName>
        <fullName evidence="2">Uncharacterized protein</fullName>
    </submittedName>
</protein>
<dbReference type="EMBL" id="BAABGP010000016">
    <property type="protein sequence ID" value="GAA4486495.1"/>
    <property type="molecule type" value="Genomic_DNA"/>
</dbReference>
<proteinExistence type="predicted"/>
<evidence type="ECO:0000313" key="3">
    <source>
        <dbReference type="Proteomes" id="UP001500731"/>
    </source>
</evidence>
<evidence type="ECO:0000313" key="2">
    <source>
        <dbReference type="EMBL" id="GAA4486495.1"/>
    </source>
</evidence>
<organism evidence="2 3">
    <name type="scientific">Microbacterium panaciterrae</name>
    <dbReference type="NCBI Taxonomy" id="985759"/>
    <lineage>
        <taxon>Bacteria</taxon>
        <taxon>Bacillati</taxon>
        <taxon>Actinomycetota</taxon>
        <taxon>Actinomycetes</taxon>
        <taxon>Micrococcales</taxon>
        <taxon>Microbacteriaceae</taxon>
        <taxon>Microbacterium</taxon>
    </lineage>
</organism>
<evidence type="ECO:0000256" key="1">
    <source>
        <dbReference type="SAM" id="SignalP"/>
    </source>
</evidence>
<accession>A0ABP8PI79</accession>